<feature type="transmembrane region" description="Helical" evidence="1">
    <location>
        <begin position="52"/>
        <end position="70"/>
    </location>
</feature>
<dbReference type="AlphaFoldDB" id="A0AAW3W5A8"/>
<dbReference type="EMBL" id="JABAGV010000004">
    <property type="protein sequence ID" value="MBC2473639.1"/>
    <property type="molecule type" value="Genomic_DNA"/>
</dbReference>
<name>A0AAW3W5A8_CLOBE</name>
<sequence>MKINTKRILLMLIGNILCGFSVGMFQFASFGIDPFNIGVMGLWHLIKLFDYGTFYLIFSLILVTLDFLFLDKKKLGLGTIANMFLVGYVIEVSYWILSKIFPIPSTLIRVIFLIVALVILCFSSSLYYVADMGVSPYDAIPLTISERTGWKFKIVRVTADCLWVVIGLIGSHLPGVATILIAFCLGPLIEAFHPLCRRILDEKGDL</sequence>
<feature type="transmembrane region" description="Helical" evidence="1">
    <location>
        <begin position="161"/>
        <end position="189"/>
    </location>
</feature>
<keyword evidence="1" id="KW-0812">Transmembrane</keyword>
<dbReference type="PANTHER" id="PTHR40078">
    <property type="entry name" value="INTEGRAL MEMBRANE PROTEIN-RELATED"/>
    <property type="match status" value="1"/>
</dbReference>
<gene>
    <name evidence="2" type="ORF">HGI39_02755</name>
</gene>
<evidence type="ECO:0000313" key="2">
    <source>
        <dbReference type="EMBL" id="MBC2473639.1"/>
    </source>
</evidence>
<accession>A0AAW3W5A8</accession>
<protein>
    <recommendedName>
        <fullName evidence="4">Membrane protein YczE</fullName>
    </recommendedName>
</protein>
<proteinExistence type="predicted"/>
<keyword evidence="1" id="KW-0472">Membrane</keyword>
<evidence type="ECO:0000313" key="3">
    <source>
        <dbReference type="Proteomes" id="UP001194098"/>
    </source>
</evidence>
<feature type="transmembrane region" description="Helical" evidence="1">
    <location>
        <begin position="77"/>
        <end position="96"/>
    </location>
</feature>
<dbReference type="Pfam" id="PF19700">
    <property type="entry name" value="DUF6198"/>
    <property type="match status" value="1"/>
</dbReference>
<feature type="transmembrane region" description="Helical" evidence="1">
    <location>
        <begin position="12"/>
        <end position="32"/>
    </location>
</feature>
<organism evidence="2 3">
    <name type="scientific">Clostridium beijerinckii</name>
    <name type="common">Clostridium MP</name>
    <dbReference type="NCBI Taxonomy" id="1520"/>
    <lineage>
        <taxon>Bacteria</taxon>
        <taxon>Bacillati</taxon>
        <taxon>Bacillota</taxon>
        <taxon>Clostridia</taxon>
        <taxon>Eubacteriales</taxon>
        <taxon>Clostridiaceae</taxon>
        <taxon>Clostridium</taxon>
    </lineage>
</organism>
<keyword evidence="1" id="KW-1133">Transmembrane helix</keyword>
<evidence type="ECO:0008006" key="4">
    <source>
        <dbReference type="Google" id="ProtNLM"/>
    </source>
</evidence>
<evidence type="ECO:0000256" key="1">
    <source>
        <dbReference type="SAM" id="Phobius"/>
    </source>
</evidence>
<reference evidence="2" key="1">
    <citation type="submission" date="2020-04" db="EMBL/GenBank/DDBJ databases">
        <authorList>
            <person name="Brown S."/>
        </authorList>
    </citation>
    <scope>NUCLEOTIDE SEQUENCE</scope>
    <source>
        <strain evidence="2">DJ015</strain>
    </source>
</reference>
<dbReference type="Proteomes" id="UP001194098">
    <property type="component" value="Unassembled WGS sequence"/>
</dbReference>
<dbReference type="InterPro" id="IPR038750">
    <property type="entry name" value="YczE/YyaS-like"/>
</dbReference>
<feature type="transmembrane region" description="Helical" evidence="1">
    <location>
        <begin position="108"/>
        <end position="130"/>
    </location>
</feature>
<comment type="caution">
    <text evidence="2">The sequence shown here is derived from an EMBL/GenBank/DDBJ whole genome shotgun (WGS) entry which is preliminary data.</text>
</comment>
<dbReference type="PANTHER" id="PTHR40078:SF1">
    <property type="entry name" value="INTEGRAL MEMBRANE PROTEIN"/>
    <property type="match status" value="1"/>
</dbReference>
<reference evidence="2" key="2">
    <citation type="journal article" date="2022" name="Nat. Biotechnol.">
        <title>Carbon-negative production of acetone and isopropanol by gas fermentation at industrial pilot scale.</title>
        <authorList>
            <person name="Liew F.E."/>
            <person name="Nogle R."/>
            <person name="Abdalla T."/>
            <person name="Rasor B.J."/>
            <person name="Canter C."/>
            <person name="Jensen R.O."/>
            <person name="Wang L."/>
            <person name="Strutz J."/>
            <person name="Chirania P."/>
            <person name="De Tissera S."/>
            <person name="Mueller A.P."/>
            <person name="Ruan Z."/>
            <person name="Gao A."/>
            <person name="Tran L."/>
            <person name="Engle N.L."/>
            <person name="Bromley J.C."/>
            <person name="Daniell J."/>
            <person name="Conrado R."/>
            <person name="Tschaplinski T.J."/>
            <person name="Giannone R.J."/>
            <person name="Hettich R.L."/>
            <person name="Karim A.S."/>
            <person name="Simpson S.D."/>
            <person name="Brown S.D."/>
            <person name="Leang C."/>
            <person name="Jewett M.C."/>
            <person name="Kopke M."/>
        </authorList>
    </citation>
    <scope>NUCLEOTIDE SEQUENCE</scope>
    <source>
        <strain evidence="2">DJ015</strain>
    </source>
</reference>
<dbReference type="RefSeq" id="WP_171779807.1">
    <property type="nucleotide sequence ID" value="NZ_JABAGV010000004.1"/>
</dbReference>